<keyword evidence="4" id="KW-1185">Reference proteome</keyword>
<dbReference type="PROSITE" id="PS50005">
    <property type="entry name" value="TPR"/>
    <property type="match status" value="2"/>
</dbReference>
<organism evidence="3 4">
    <name type="scientific">Pseudorhodoplanes sinuspersici</name>
    <dbReference type="NCBI Taxonomy" id="1235591"/>
    <lineage>
        <taxon>Bacteria</taxon>
        <taxon>Pseudomonadati</taxon>
        <taxon>Pseudomonadota</taxon>
        <taxon>Alphaproteobacteria</taxon>
        <taxon>Hyphomicrobiales</taxon>
        <taxon>Pseudorhodoplanes</taxon>
    </lineage>
</organism>
<evidence type="ECO:0000313" key="3">
    <source>
        <dbReference type="EMBL" id="ARQ00502.1"/>
    </source>
</evidence>
<dbReference type="SUPFAM" id="SSF48452">
    <property type="entry name" value="TPR-like"/>
    <property type="match status" value="1"/>
</dbReference>
<dbReference type="PROSITE" id="PS50293">
    <property type="entry name" value="TPR_REGION"/>
    <property type="match status" value="1"/>
</dbReference>
<dbReference type="EMBL" id="CP021112">
    <property type="protein sequence ID" value="ARQ00502.1"/>
    <property type="molecule type" value="Genomic_DNA"/>
</dbReference>
<dbReference type="Gene3D" id="1.25.40.10">
    <property type="entry name" value="Tetratricopeptide repeat domain"/>
    <property type="match status" value="1"/>
</dbReference>
<keyword evidence="1" id="KW-0677">Repeat</keyword>
<reference evidence="3 4" key="1">
    <citation type="submission" date="2017-05" db="EMBL/GenBank/DDBJ databases">
        <title>Full genome sequence of Pseudorhodoplanes sinuspersici.</title>
        <authorList>
            <person name="Dastgheib S.M.M."/>
            <person name="Shavandi M."/>
            <person name="Tirandaz H."/>
        </authorList>
    </citation>
    <scope>NUCLEOTIDE SEQUENCE [LARGE SCALE GENOMIC DNA]</scope>
    <source>
        <strain evidence="3 4">RIPI110</strain>
    </source>
</reference>
<dbReference type="PANTHER" id="PTHR44943:SF4">
    <property type="entry name" value="TPR REPEAT-CONTAINING PROTEIN MJ0798"/>
    <property type="match status" value="1"/>
</dbReference>
<dbReference type="STRING" id="1235591.CAK95_16525"/>
<protein>
    <submittedName>
        <fullName evidence="3">Uncharacterized protein</fullName>
    </submittedName>
</protein>
<dbReference type="InterPro" id="IPR019734">
    <property type="entry name" value="TPR_rpt"/>
</dbReference>
<accession>A0A1W6ZT24</accession>
<dbReference type="InterPro" id="IPR011990">
    <property type="entry name" value="TPR-like_helical_dom_sf"/>
</dbReference>
<dbReference type="AlphaFoldDB" id="A0A1W6ZT24"/>
<evidence type="ECO:0000256" key="2">
    <source>
        <dbReference type="ARBA" id="ARBA00022803"/>
    </source>
</evidence>
<dbReference type="SMART" id="SM00028">
    <property type="entry name" value="TPR"/>
    <property type="match status" value="2"/>
</dbReference>
<dbReference type="KEGG" id="psin:CAK95_16525"/>
<sequence>MPYARIRFRLIAAICAFLVATPIAAQEGGLPQPPDKLPKIQRGQDIEFLFGALKAAPDAETAKAVEGRIWSLWMISPSDTANLLMTRVRTAVGVKNLDLAVTLLDSIVMLRPDYVEAWNRRATINYMRKDYGPALEDIQQVLAREPRHFGALVGLGLIMQELGEDKRALEVYRKAIEINPHLPRIPDLIKSLGEKVEGRDI</sequence>
<dbReference type="Pfam" id="PF13432">
    <property type="entry name" value="TPR_16"/>
    <property type="match status" value="1"/>
</dbReference>
<keyword evidence="2" id="KW-0802">TPR repeat</keyword>
<proteinExistence type="predicted"/>
<name>A0A1W6ZT24_9HYPH</name>
<gene>
    <name evidence="3" type="ORF">CAK95_16525</name>
</gene>
<dbReference type="InterPro" id="IPR051685">
    <property type="entry name" value="Ycf3/AcsC/BcsC/TPR_MFPF"/>
</dbReference>
<dbReference type="RefSeq" id="WP_086088899.1">
    <property type="nucleotide sequence ID" value="NZ_CP021112.1"/>
</dbReference>
<dbReference type="PANTHER" id="PTHR44943">
    <property type="entry name" value="CELLULOSE SYNTHASE OPERON PROTEIN C"/>
    <property type="match status" value="1"/>
</dbReference>
<evidence type="ECO:0000256" key="1">
    <source>
        <dbReference type="ARBA" id="ARBA00022737"/>
    </source>
</evidence>
<evidence type="ECO:0000313" key="4">
    <source>
        <dbReference type="Proteomes" id="UP000194137"/>
    </source>
</evidence>
<dbReference type="OrthoDB" id="9815010at2"/>
<dbReference type="Proteomes" id="UP000194137">
    <property type="component" value="Chromosome"/>
</dbReference>